<keyword evidence="4" id="KW-1185">Reference proteome</keyword>
<name>A0ABW7ZA00_9ACTN</name>
<dbReference type="InterPro" id="IPR006452">
    <property type="entry name" value="Formate_DH_accessory"/>
</dbReference>
<dbReference type="InterPro" id="IPR024064">
    <property type="entry name" value="FdhE-like_sf"/>
</dbReference>
<feature type="domain" description="FdhE C-terminal" evidence="2">
    <location>
        <begin position="133"/>
        <end position="219"/>
    </location>
</feature>
<evidence type="ECO:0000313" key="4">
    <source>
        <dbReference type="Proteomes" id="UP001612741"/>
    </source>
</evidence>
<gene>
    <name evidence="3" type="primary">fdhE</name>
    <name evidence="3" type="ORF">ACIBG2_45565</name>
</gene>
<reference evidence="3 4" key="1">
    <citation type="submission" date="2024-10" db="EMBL/GenBank/DDBJ databases">
        <title>The Natural Products Discovery Center: Release of the First 8490 Sequenced Strains for Exploring Actinobacteria Biosynthetic Diversity.</title>
        <authorList>
            <person name="Kalkreuter E."/>
            <person name="Kautsar S.A."/>
            <person name="Yang D."/>
            <person name="Bader C.D."/>
            <person name="Teijaro C.N."/>
            <person name="Fluegel L."/>
            <person name="Davis C.M."/>
            <person name="Simpson J.R."/>
            <person name="Lauterbach L."/>
            <person name="Steele A.D."/>
            <person name="Gui C."/>
            <person name="Meng S."/>
            <person name="Li G."/>
            <person name="Viehrig K."/>
            <person name="Ye F."/>
            <person name="Su P."/>
            <person name="Kiefer A.F."/>
            <person name="Nichols A."/>
            <person name="Cepeda A.J."/>
            <person name="Yan W."/>
            <person name="Fan B."/>
            <person name="Jiang Y."/>
            <person name="Adhikari A."/>
            <person name="Zheng C.-J."/>
            <person name="Schuster L."/>
            <person name="Cowan T.M."/>
            <person name="Smanski M.J."/>
            <person name="Chevrette M.G."/>
            <person name="De Carvalho L.P.S."/>
            <person name="Shen B."/>
        </authorList>
    </citation>
    <scope>NUCLEOTIDE SEQUENCE [LARGE SCALE GENOMIC DNA]</scope>
    <source>
        <strain evidence="3 4">NPDC050545</strain>
    </source>
</reference>
<accession>A0ABW7ZA00</accession>
<dbReference type="Proteomes" id="UP001612741">
    <property type="component" value="Unassembled WGS sequence"/>
</dbReference>
<evidence type="ECO:0000313" key="3">
    <source>
        <dbReference type="EMBL" id="MFI6504722.1"/>
    </source>
</evidence>
<sequence length="221" mass="23493">MYGRHRVRAEELRERYPHAAEVLTLYLALAEVWEAGGGLPGVVRATVAHGPAPLARAVLTAAPPPAVRDYLARAAHRGPPGKVLAGASARCPGCGGLPQLSFRAASEDPLVSGRRMLQCAGCSAGWAFSATACPSCEDPKRVVYGEARAGPRVGRHAPDEATLFPHLRVEGCENCRRYLIDVDLGRDPRAVPEVDELAALPLGLYAAERGLTKITPNLMGF</sequence>
<comment type="caution">
    <text evidence="3">The sequence shown here is derived from an EMBL/GenBank/DDBJ whole genome shotgun (WGS) entry which is preliminary data.</text>
</comment>
<dbReference type="Pfam" id="PF24860">
    <property type="entry name" value="FdhE_C"/>
    <property type="match status" value="1"/>
</dbReference>
<dbReference type="Gene3D" id="3.90.1670.10">
    <property type="entry name" value="FdhE-like domain"/>
    <property type="match status" value="1"/>
</dbReference>
<dbReference type="RefSeq" id="WP_397090592.1">
    <property type="nucleotide sequence ID" value="NZ_JBITGY010000016.1"/>
</dbReference>
<keyword evidence="1" id="KW-0963">Cytoplasm</keyword>
<dbReference type="PANTHER" id="PTHR37689:SF1">
    <property type="entry name" value="PROTEIN FDHE"/>
    <property type="match status" value="1"/>
</dbReference>
<proteinExistence type="predicted"/>
<evidence type="ECO:0000259" key="2">
    <source>
        <dbReference type="Pfam" id="PF24860"/>
    </source>
</evidence>
<dbReference type="EMBL" id="JBITGY010000016">
    <property type="protein sequence ID" value="MFI6504722.1"/>
    <property type="molecule type" value="Genomic_DNA"/>
</dbReference>
<organism evidence="3 4">
    <name type="scientific">Nonomuraea typhae</name>
    <dbReference type="NCBI Taxonomy" id="2603600"/>
    <lineage>
        <taxon>Bacteria</taxon>
        <taxon>Bacillati</taxon>
        <taxon>Actinomycetota</taxon>
        <taxon>Actinomycetes</taxon>
        <taxon>Streptosporangiales</taxon>
        <taxon>Streptosporangiaceae</taxon>
        <taxon>Nonomuraea</taxon>
    </lineage>
</organism>
<dbReference type="InterPro" id="IPR056796">
    <property type="entry name" value="FdhE_C"/>
</dbReference>
<evidence type="ECO:0000256" key="1">
    <source>
        <dbReference type="ARBA" id="ARBA00022490"/>
    </source>
</evidence>
<dbReference type="PANTHER" id="PTHR37689">
    <property type="entry name" value="PROTEIN FDHE"/>
    <property type="match status" value="1"/>
</dbReference>
<protein>
    <submittedName>
        <fullName evidence="3">Formate dehydrogenase accessory protein FdhE</fullName>
    </submittedName>
</protein>
<dbReference type="SUPFAM" id="SSF144020">
    <property type="entry name" value="FdhE-like"/>
    <property type="match status" value="1"/>
</dbReference>